<evidence type="ECO:0000256" key="2">
    <source>
        <dbReference type="ARBA" id="ARBA00022571"/>
    </source>
</evidence>
<dbReference type="PANTHER" id="PTHR32338">
    <property type="entry name" value="N-ACETYL-GAMMA-GLUTAMYL-PHOSPHATE REDUCTASE, CHLOROPLASTIC-RELATED-RELATED"/>
    <property type="match status" value="1"/>
</dbReference>
<reference evidence="10" key="2">
    <citation type="submission" date="2021-04" db="EMBL/GenBank/DDBJ databases">
        <authorList>
            <person name="Gilroy R."/>
        </authorList>
    </citation>
    <scope>NUCLEOTIDE SEQUENCE</scope>
    <source>
        <strain evidence="10">687</strain>
    </source>
</reference>
<dbReference type="CDD" id="cd23934">
    <property type="entry name" value="AGPR_1_C"/>
    <property type="match status" value="1"/>
</dbReference>
<evidence type="ECO:0000256" key="1">
    <source>
        <dbReference type="ARBA" id="ARBA00004862"/>
    </source>
</evidence>
<dbReference type="EC" id="1.2.1.38" evidence="7"/>
<dbReference type="EMBL" id="JAHLFG010000076">
    <property type="protein sequence ID" value="MBU3827205.1"/>
    <property type="molecule type" value="Genomic_DNA"/>
</dbReference>
<reference evidence="10" key="1">
    <citation type="journal article" date="2021" name="PeerJ">
        <title>Extensive microbial diversity within the chicken gut microbiome revealed by metagenomics and culture.</title>
        <authorList>
            <person name="Gilroy R."/>
            <person name="Ravi A."/>
            <person name="Getino M."/>
            <person name="Pursley I."/>
            <person name="Horton D.L."/>
            <person name="Alikhan N.F."/>
            <person name="Baker D."/>
            <person name="Gharbi K."/>
            <person name="Hall N."/>
            <person name="Watson M."/>
            <person name="Adriaenssens E.M."/>
            <person name="Foster-Nyarko E."/>
            <person name="Jarju S."/>
            <person name="Secka A."/>
            <person name="Antonio M."/>
            <person name="Oren A."/>
            <person name="Chaudhuri R.R."/>
            <person name="La Ragione R."/>
            <person name="Hildebrand F."/>
            <person name="Pallen M.J."/>
        </authorList>
    </citation>
    <scope>NUCLEOTIDE SEQUENCE</scope>
    <source>
        <strain evidence="10">687</strain>
    </source>
</reference>
<evidence type="ECO:0000256" key="3">
    <source>
        <dbReference type="ARBA" id="ARBA00022605"/>
    </source>
</evidence>
<keyword evidence="4 7" id="KW-0521">NADP</keyword>
<gene>
    <name evidence="7 10" type="primary">argC</name>
    <name evidence="10" type="ORF">IAA31_06925</name>
</gene>
<evidence type="ECO:0000313" key="10">
    <source>
        <dbReference type="EMBL" id="MBU3827205.1"/>
    </source>
</evidence>
<dbReference type="GO" id="GO:0005737">
    <property type="term" value="C:cytoplasm"/>
    <property type="evidence" value="ECO:0007669"/>
    <property type="project" value="UniProtKB-SubCell"/>
</dbReference>
<dbReference type="Gene3D" id="3.40.50.720">
    <property type="entry name" value="NAD(P)-binding Rossmann-like Domain"/>
    <property type="match status" value="1"/>
</dbReference>
<protein>
    <recommendedName>
        <fullName evidence="7">N-acetyl-gamma-glutamyl-phosphate reductase</fullName>
        <shortName evidence="7">AGPR</shortName>
        <ecNumber evidence="7">1.2.1.38</ecNumber>
    </recommendedName>
    <alternativeName>
        <fullName evidence="7">N-acetyl-glutamate semialdehyde dehydrogenase</fullName>
        <shortName evidence="7">NAGSA dehydrogenase</shortName>
    </alternativeName>
</protein>
<dbReference type="InterPro" id="IPR000534">
    <property type="entry name" value="Semialdehyde_DH_NAD-bd"/>
</dbReference>
<organism evidence="10 11">
    <name type="scientific">Candidatus Anaerobiospirillum merdipullorum</name>
    <dbReference type="NCBI Taxonomy" id="2838450"/>
    <lineage>
        <taxon>Bacteria</taxon>
        <taxon>Pseudomonadati</taxon>
        <taxon>Pseudomonadota</taxon>
        <taxon>Gammaproteobacteria</taxon>
        <taxon>Aeromonadales</taxon>
        <taxon>Succinivibrionaceae</taxon>
        <taxon>Anaerobiospirillum</taxon>
    </lineage>
</organism>
<dbReference type="GO" id="GO:0070401">
    <property type="term" value="F:NADP+ binding"/>
    <property type="evidence" value="ECO:0007669"/>
    <property type="project" value="InterPro"/>
</dbReference>
<keyword evidence="7" id="KW-0963">Cytoplasm</keyword>
<dbReference type="HAMAP" id="MF_00150">
    <property type="entry name" value="ArgC_type1"/>
    <property type="match status" value="1"/>
</dbReference>
<comment type="catalytic activity">
    <reaction evidence="6 7">
        <text>N-acetyl-L-glutamate 5-semialdehyde + phosphate + NADP(+) = N-acetyl-L-glutamyl 5-phosphate + NADPH + H(+)</text>
        <dbReference type="Rhea" id="RHEA:21588"/>
        <dbReference type="ChEBI" id="CHEBI:15378"/>
        <dbReference type="ChEBI" id="CHEBI:29123"/>
        <dbReference type="ChEBI" id="CHEBI:43474"/>
        <dbReference type="ChEBI" id="CHEBI:57783"/>
        <dbReference type="ChEBI" id="CHEBI:57936"/>
        <dbReference type="ChEBI" id="CHEBI:58349"/>
        <dbReference type="EC" id="1.2.1.38"/>
    </reaction>
</comment>
<dbReference type="Proteomes" id="UP000824150">
    <property type="component" value="Unassembled WGS sequence"/>
</dbReference>
<dbReference type="SMART" id="SM00859">
    <property type="entry name" value="Semialdhyde_dh"/>
    <property type="match status" value="1"/>
</dbReference>
<dbReference type="InterPro" id="IPR050085">
    <property type="entry name" value="AGPR"/>
</dbReference>
<feature type="active site" evidence="7 8">
    <location>
        <position position="157"/>
    </location>
</feature>
<evidence type="ECO:0000259" key="9">
    <source>
        <dbReference type="SMART" id="SM00859"/>
    </source>
</evidence>
<dbReference type="GO" id="GO:0051287">
    <property type="term" value="F:NAD binding"/>
    <property type="evidence" value="ECO:0007669"/>
    <property type="project" value="InterPro"/>
</dbReference>
<dbReference type="AlphaFoldDB" id="A0A9E2KPL0"/>
<name>A0A9E2KPL0_9GAMM</name>
<keyword evidence="5 7" id="KW-0560">Oxidoreductase</keyword>
<dbReference type="SUPFAM" id="SSF55347">
    <property type="entry name" value="Glyceraldehyde-3-phosphate dehydrogenase-like, C-terminal domain"/>
    <property type="match status" value="1"/>
</dbReference>
<accession>A0A9E2KPL0</accession>
<dbReference type="GO" id="GO:0006526">
    <property type="term" value="P:L-arginine biosynthetic process"/>
    <property type="evidence" value="ECO:0007669"/>
    <property type="project" value="UniProtKB-UniRule"/>
</dbReference>
<feature type="domain" description="Semialdehyde dehydrogenase NAD-binding" evidence="9">
    <location>
        <begin position="3"/>
        <end position="148"/>
    </location>
</feature>
<evidence type="ECO:0000256" key="6">
    <source>
        <dbReference type="ARBA" id="ARBA00050557"/>
    </source>
</evidence>
<comment type="function">
    <text evidence="7">Catalyzes the NADPH-dependent reduction of N-acetyl-5-glutamyl phosphate to yield N-acetyl-L-glutamate 5-semialdehyde.</text>
</comment>
<evidence type="ECO:0000313" key="11">
    <source>
        <dbReference type="Proteomes" id="UP000824150"/>
    </source>
</evidence>
<dbReference type="Pfam" id="PF22698">
    <property type="entry name" value="Semialdhyde_dhC_1"/>
    <property type="match status" value="1"/>
</dbReference>
<dbReference type="Gene3D" id="3.30.360.10">
    <property type="entry name" value="Dihydrodipicolinate Reductase, domain 2"/>
    <property type="match status" value="1"/>
</dbReference>
<dbReference type="SUPFAM" id="SSF51735">
    <property type="entry name" value="NAD(P)-binding Rossmann-fold domains"/>
    <property type="match status" value="1"/>
</dbReference>
<dbReference type="Pfam" id="PF01118">
    <property type="entry name" value="Semialdhyde_dh"/>
    <property type="match status" value="1"/>
</dbReference>
<comment type="pathway">
    <text evidence="1 7">Amino-acid biosynthesis; L-arginine biosynthesis; N(2)-acetyl-L-ornithine from L-glutamate: step 3/4.</text>
</comment>
<keyword evidence="3 7" id="KW-0028">Amino-acid biosynthesis</keyword>
<evidence type="ECO:0000256" key="5">
    <source>
        <dbReference type="ARBA" id="ARBA00023002"/>
    </source>
</evidence>
<dbReference type="PROSITE" id="PS01224">
    <property type="entry name" value="ARGC"/>
    <property type="match status" value="1"/>
</dbReference>
<dbReference type="InterPro" id="IPR036291">
    <property type="entry name" value="NAD(P)-bd_dom_sf"/>
</dbReference>
<evidence type="ECO:0000256" key="4">
    <source>
        <dbReference type="ARBA" id="ARBA00022857"/>
    </source>
</evidence>
<dbReference type="InterPro" id="IPR023013">
    <property type="entry name" value="AGPR_AS"/>
</dbReference>
<dbReference type="CDD" id="cd17895">
    <property type="entry name" value="AGPR_1_N"/>
    <property type="match status" value="1"/>
</dbReference>
<comment type="caution">
    <text evidence="10">The sequence shown here is derived from an EMBL/GenBank/DDBJ whole genome shotgun (WGS) entry which is preliminary data.</text>
</comment>
<keyword evidence="2 7" id="KW-0055">Arginine biosynthesis</keyword>
<dbReference type="GO" id="GO:0003942">
    <property type="term" value="F:N-acetyl-gamma-glutamyl-phosphate reductase activity"/>
    <property type="evidence" value="ECO:0007669"/>
    <property type="project" value="UniProtKB-UniRule"/>
</dbReference>
<comment type="subcellular location">
    <subcellularLocation>
        <location evidence="7">Cytoplasm</location>
    </subcellularLocation>
</comment>
<proteinExistence type="inferred from homology"/>
<dbReference type="InterPro" id="IPR058924">
    <property type="entry name" value="AGPR_dimerisation_dom"/>
</dbReference>
<comment type="similarity">
    <text evidence="7">Belongs to the NAGSA dehydrogenase family. Type 1 subfamily.</text>
</comment>
<dbReference type="PANTHER" id="PTHR32338:SF10">
    <property type="entry name" value="N-ACETYL-GAMMA-GLUTAMYL-PHOSPHATE REDUCTASE, CHLOROPLASTIC-RELATED"/>
    <property type="match status" value="1"/>
</dbReference>
<sequence>MLKAAIVGASGYAGHQLALLCTRHPEIELTGLYVSPNSQDKDRRIDSLYGDLSGRCALPLQGLSLDKVPQVAQDLDVVFLATEHKTAHDEAPLFIAQGCCVCDLSGAYRVPERSFYERYYGFSHEHPELLAKAVYGLCEWCDPQALKEAQLISLPGCYPTASELALKPLYAANLLDESIRPVINAVSGVSGSGRKASLTNSFCEVSLNAYGLFTHRHQPEISYHVGHEVIFNPHLGNFKRGILATITAKLKQGATVAQCKQALDESYRDHPLVRVKEGTVKLQDVQGLPCCDLSVCGDDEYIVISSAIDNLLKGAAAQAMQACNLHFGFKEDCALW</sequence>
<dbReference type="InterPro" id="IPR000706">
    <property type="entry name" value="AGPR_type-1"/>
</dbReference>
<evidence type="ECO:0000256" key="8">
    <source>
        <dbReference type="PROSITE-ProRule" id="PRU10010"/>
    </source>
</evidence>
<evidence type="ECO:0000256" key="7">
    <source>
        <dbReference type="HAMAP-Rule" id="MF_00150"/>
    </source>
</evidence>
<dbReference type="NCBIfam" id="TIGR01850">
    <property type="entry name" value="argC"/>
    <property type="match status" value="1"/>
</dbReference>
<dbReference type="FunFam" id="3.30.360.10:FF:000014">
    <property type="entry name" value="N-acetyl-gamma-glutamyl-phosphate reductase"/>
    <property type="match status" value="1"/>
</dbReference>